<reference evidence="3" key="1">
    <citation type="journal article" date="2017" name="bioRxiv">
        <title>Comparative analysis of the genomes of Stylophora pistillata and Acropora digitifera provides evidence for extensive differences between species of corals.</title>
        <authorList>
            <person name="Voolstra C.R."/>
            <person name="Li Y."/>
            <person name="Liew Y.J."/>
            <person name="Baumgarten S."/>
            <person name="Zoccola D."/>
            <person name="Flot J.-F."/>
            <person name="Tambutte S."/>
            <person name="Allemand D."/>
            <person name="Aranda M."/>
        </authorList>
    </citation>
    <scope>NUCLEOTIDE SEQUENCE [LARGE SCALE GENOMIC DNA]</scope>
</reference>
<proteinExistence type="predicted"/>
<gene>
    <name evidence="2" type="ORF">AWC38_SpisGene16000</name>
</gene>
<dbReference type="SUPFAM" id="SSF56219">
    <property type="entry name" value="DNase I-like"/>
    <property type="match status" value="1"/>
</dbReference>
<protein>
    <recommendedName>
        <fullName evidence="1">Endonuclease/exonuclease/phosphatase domain-containing protein</fullName>
    </recommendedName>
</protein>
<evidence type="ECO:0000259" key="1">
    <source>
        <dbReference type="Pfam" id="PF03372"/>
    </source>
</evidence>
<dbReference type="Gene3D" id="3.60.10.10">
    <property type="entry name" value="Endonuclease/exonuclease/phosphatase"/>
    <property type="match status" value="2"/>
</dbReference>
<sequence length="438" mass="51448">MQVFNDLPEPWIIQERKRNTTDLMMIHLNINSCQIKLDDLILLNKELKSHVIFLSETKIDSSYTNAQVALEGYHTYRKDRKKGHGGLMAYFSSKMVSHRVKLPKQYKLLEVLAINATINNNDVLFVGIYRTPKVTGTDCYRKLEEEFNGPFYSCVLSSQAFDSEQQGLYHNKVIPSLPPVQRLGNQAHNRKMDYSLRMWATMECNTLVLTGDLNLDRLRPERTEGKILLSLEDDYGLECLIKDPTRIMPTSETLLDVILTNKPELFKASGVLNPEMSDHHLVYGIMKHRVSQHERKVVTFRSTKTLDVEKLNEDLSCAPWNVIDTFNTLDEKYLFWESLFNTIVEKHMPTKRVRFRKVDVPYMTPEWKRAIKMKRKFAKQYAQSRTEENCELKRIWRNKATSYRRKSIKEYWKQKADDLKAKPSELYKTFKPFLSDKK</sequence>
<organism evidence="2 3">
    <name type="scientific">Stylophora pistillata</name>
    <name type="common">Smooth cauliflower coral</name>
    <dbReference type="NCBI Taxonomy" id="50429"/>
    <lineage>
        <taxon>Eukaryota</taxon>
        <taxon>Metazoa</taxon>
        <taxon>Cnidaria</taxon>
        <taxon>Anthozoa</taxon>
        <taxon>Hexacorallia</taxon>
        <taxon>Scleractinia</taxon>
        <taxon>Astrocoeniina</taxon>
        <taxon>Pocilloporidae</taxon>
        <taxon>Stylophora</taxon>
    </lineage>
</organism>
<dbReference type="Pfam" id="PF03372">
    <property type="entry name" value="Exo_endo_phos"/>
    <property type="match status" value="1"/>
</dbReference>
<comment type="caution">
    <text evidence="2">The sequence shown here is derived from an EMBL/GenBank/DDBJ whole genome shotgun (WGS) entry which is preliminary data.</text>
</comment>
<name>A0A2B4RPQ5_STYPI</name>
<dbReference type="OrthoDB" id="5957815at2759"/>
<dbReference type="GO" id="GO:0003824">
    <property type="term" value="F:catalytic activity"/>
    <property type="evidence" value="ECO:0007669"/>
    <property type="project" value="InterPro"/>
</dbReference>
<dbReference type="AlphaFoldDB" id="A0A2B4RPQ5"/>
<dbReference type="PANTHER" id="PTHR36191:SF1">
    <property type="entry name" value="ENDONUCLEASE_EXONUCLEASE_PHOSPHATASE DOMAIN-CONTAINING PROTEIN"/>
    <property type="match status" value="1"/>
</dbReference>
<evidence type="ECO:0000313" key="3">
    <source>
        <dbReference type="Proteomes" id="UP000225706"/>
    </source>
</evidence>
<feature type="domain" description="Endonuclease/exonuclease/phosphatase" evidence="1">
    <location>
        <begin position="28"/>
        <end position="279"/>
    </location>
</feature>
<dbReference type="PANTHER" id="PTHR36191">
    <property type="entry name" value="ENDO/EXONUCLEASE/PHOSPHATASE DOMAIN-CONTAINING PROTEIN-RELATED"/>
    <property type="match status" value="1"/>
</dbReference>
<accession>A0A2B4RPQ5</accession>
<keyword evidence="3" id="KW-1185">Reference proteome</keyword>
<dbReference type="InterPro" id="IPR005135">
    <property type="entry name" value="Endo/exonuclease/phosphatase"/>
</dbReference>
<dbReference type="Proteomes" id="UP000225706">
    <property type="component" value="Unassembled WGS sequence"/>
</dbReference>
<dbReference type="EMBL" id="LSMT01000353">
    <property type="protein sequence ID" value="PFX19591.1"/>
    <property type="molecule type" value="Genomic_DNA"/>
</dbReference>
<evidence type="ECO:0000313" key="2">
    <source>
        <dbReference type="EMBL" id="PFX19591.1"/>
    </source>
</evidence>
<dbReference type="InterPro" id="IPR036691">
    <property type="entry name" value="Endo/exonu/phosph_ase_sf"/>
</dbReference>